<dbReference type="Pfam" id="PF00929">
    <property type="entry name" value="RNase_T"/>
    <property type="match status" value="1"/>
</dbReference>
<proteinExistence type="predicted"/>
<dbReference type="InterPro" id="IPR013520">
    <property type="entry name" value="Ribonucl_H"/>
</dbReference>
<dbReference type="AlphaFoldDB" id="A0AAE1GU88"/>
<dbReference type="GO" id="GO:0000175">
    <property type="term" value="F:3'-5'-RNA exonuclease activity"/>
    <property type="evidence" value="ECO:0007669"/>
    <property type="project" value="InterPro"/>
</dbReference>
<keyword evidence="6" id="KW-1185">Reference proteome</keyword>
<evidence type="ECO:0000259" key="4">
    <source>
        <dbReference type="SMART" id="SM00479"/>
    </source>
</evidence>
<dbReference type="CDD" id="cd06133">
    <property type="entry name" value="ERI-1_3'hExo_like"/>
    <property type="match status" value="1"/>
</dbReference>
<name>A0AAE1GU88_9NEOP</name>
<keyword evidence="3" id="KW-0269">Exonuclease</keyword>
<gene>
    <name evidence="5" type="ORF">KUF71_019264</name>
</gene>
<dbReference type="InterPro" id="IPR047201">
    <property type="entry name" value="ERI-1_3'hExo-like"/>
</dbReference>
<accession>A0AAE1GU88</accession>
<evidence type="ECO:0000313" key="6">
    <source>
        <dbReference type="Proteomes" id="UP001219518"/>
    </source>
</evidence>
<reference evidence="5" key="2">
    <citation type="journal article" date="2023" name="BMC Genomics">
        <title>Pest status, molecular evolution, and epigenetic factors derived from the genome assembly of Frankliniella fusca, a thysanopteran phytovirus vector.</title>
        <authorList>
            <person name="Catto M.A."/>
            <person name="Labadie P.E."/>
            <person name="Jacobson A.L."/>
            <person name="Kennedy G.G."/>
            <person name="Srinivasan R."/>
            <person name="Hunt B.G."/>
        </authorList>
    </citation>
    <scope>NUCLEOTIDE SEQUENCE</scope>
    <source>
        <strain evidence="5">PL_HMW_Pooled</strain>
    </source>
</reference>
<dbReference type="InterPro" id="IPR012337">
    <property type="entry name" value="RNaseH-like_sf"/>
</dbReference>
<reference evidence="5" key="1">
    <citation type="submission" date="2021-07" db="EMBL/GenBank/DDBJ databases">
        <authorList>
            <person name="Catto M.A."/>
            <person name="Jacobson A."/>
            <person name="Kennedy G."/>
            <person name="Labadie P."/>
            <person name="Hunt B.G."/>
            <person name="Srinivasan R."/>
        </authorList>
    </citation>
    <scope>NUCLEOTIDE SEQUENCE</scope>
    <source>
        <strain evidence="5">PL_HMW_Pooled</strain>
        <tissue evidence="5">Head</tissue>
    </source>
</reference>
<protein>
    <submittedName>
        <fullName evidence="5">ERI1 exoribonuclease 3</fullName>
    </submittedName>
</protein>
<evidence type="ECO:0000256" key="3">
    <source>
        <dbReference type="ARBA" id="ARBA00022839"/>
    </source>
</evidence>
<organism evidence="5 6">
    <name type="scientific">Frankliniella fusca</name>
    <dbReference type="NCBI Taxonomy" id="407009"/>
    <lineage>
        <taxon>Eukaryota</taxon>
        <taxon>Metazoa</taxon>
        <taxon>Ecdysozoa</taxon>
        <taxon>Arthropoda</taxon>
        <taxon>Hexapoda</taxon>
        <taxon>Insecta</taxon>
        <taxon>Pterygota</taxon>
        <taxon>Neoptera</taxon>
        <taxon>Paraneoptera</taxon>
        <taxon>Thysanoptera</taxon>
        <taxon>Terebrantia</taxon>
        <taxon>Thripoidea</taxon>
        <taxon>Thripidae</taxon>
        <taxon>Frankliniella</taxon>
    </lineage>
</organism>
<comment type="caution">
    <text evidence="5">The sequence shown here is derived from an EMBL/GenBank/DDBJ whole genome shotgun (WGS) entry which is preliminary data.</text>
</comment>
<dbReference type="PANTHER" id="PTHR23044">
    <property type="entry name" value="3'-5' EXONUCLEASE ERI1-RELATED"/>
    <property type="match status" value="1"/>
</dbReference>
<dbReference type="GO" id="GO:0003676">
    <property type="term" value="F:nucleic acid binding"/>
    <property type="evidence" value="ECO:0007669"/>
    <property type="project" value="InterPro"/>
</dbReference>
<sequence>MSWGHSARLLYSKVLQPAHFQRRACYKRLVLPVNTYHRYRKKNQQSFQPQKFKYFLVLDFEATCNHDLFPEMEIIEFPCLKIDSSTFETLDTFHAYIRPVRNPILTPFCVNLTGICQEMVDGQLPFPEVLQMFLRWVKNSDIVLQGPHVNSALVTCGDWDLSKMLPDQCALVGIATPSEMKSWINIKKSFLHSTGLFPHGIKDMLSQLNLQHEGRLHSGIDDCKNIVKIMRSIAERGHIFQITRSLQS</sequence>
<keyword evidence="2" id="KW-0378">Hydrolase</keyword>
<dbReference type="InterPro" id="IPR036397">
    <property type="entry name" value="RNaseH_sf"/>
</dbReference>
<evidence type="ECO:0000256" key="2">
    <source>
        <dbReference type="ARBA" id="ARBA00022801"/>
    </source>
</evidence>
<dbReference type="InterPro" id="IPR051274">
    <property type="entry name" value="3-5_Exoribonuclease"/>
</dbReference>
<dbReference type="Proteomes" id="UP001219518">
    <property type="component" value="Unassembled WGS sequence"/>
</dbReference>
<evidence type="ECO:0000313" key="5">
    <source>
        <dbReference type="EMBL" id="KAK3909008.1"/>
    </source>
</evidence>
<dbReference type="Gene3D" id="3.30.420.10">
    <property type="entry name" value="Ribonuclease H-like superfamily/Ribonuclease H"/>
    <property type="match status" value="1"/>
</dbReference>
<dbReference type="EMBL" id="JAHWGI010000083">
    <property type="protein sequence ID" value="KAK3909008.1"/>
    <property type="molecule type" value="Genomic_DNA"/>
</dbReference>
<keyword evidence="1" id="KW-0540">Nuclease</keyword>
<dbReference type="SUPFAM" id="SSF53098">
    <property type="entry name" value="Ribonuclease H-like"/>
    <property type="match status" value="1"/>
</dbReference>
<feature type="domain" description="Exonuclease" evidence="4">
    <location>
        <begin position="54"/>
        <end position="239"/>
    </location>
</feature>
<dbReference type="PANTHER" id="PTHR23044:SF61">
    <property type="entry name" value="3'-5' EXORIBONUCLEASE 1-RELATED"/>
    <property type="match status" value="1"/>
</dbReference>
<evidence type="ECO:0000256" key="1">
    <source>
        <dbReference type="ARBA" id="ARBA00022722"/>
    </source>
</evidence>
<dbReference type="SMART" id="SM00479">
    <property type="entry name" value="EXOIII"/>
    <property type="match status" value="1"/>
</dbReference>